<feature type="region of interest" description="Disordered" evidence="1">
    <location>
        <begin position="1"/>
        <end position="21"/>
    </location>
</feature>
<dbReference type="AlphaFoldDB" id="D9QLV7"/>
<protein>
    <submittedName>
        <fullName evidence="2">Uncharacterized protein</fullName>
    </submittedName>
</protein>
<dbReference type="EMBL" id="CP002102">
    <property type="protein sequence ID" value="ADL00041.1"/>
    <property type="molecule type" value="Genomic_DNA"/>
</dbReference>
<dbReference type="HOGENOM" id="CLU_3325357_0_0_5"/>
<accession>D9QLV7</accession>
<evidence type="ECO:0000313" key="3">
    <source>
        <dbReference type="Proteomes" id="UP000002696"/>
    </source>
</evidence>
<organism evidence="2 3">
    <name type="scientific">Brevundimonas subvibrioides (strain ATCC 15264 / DSM 4735 / LMG 14903 / NBRC 16000 / CB 81)</name>
    <name type="common">Caulobacter subvibrioides</name>
    <dbReference type="NCBI Taxonomy" id="633149"/>
    <lineage>
        <taxon>Bacteria</taxon>
        <taxon>Pseudomonadati</taxon>
        <taxon>Pseudomonadota</taxon>
        <taxon>Alphaproteobacteria</taxon>
        <taxon>Caulobacterales</taxon>
        <taxon>Caulobacteraceae</taxon>
        <taxon>Brevundimonas</taxon>
    </lineage>
</organism>
<evidence type="ECO:0000313" key="2">
    <source>
        <dbReference type="EMBL" id="ADL00041.1"/>
    </source>
</evidence>
<keyword evidence="3" id="KW-1185">Reference proteome</keyword>
<reference evidence="3" key="1">
    <citation type="journal article" date="2011" name="J. Bacteriol.">
        <title>Genome sequences of eight morphologically diverse alphaproteobacteria.</title>
        <authorList>
            <consortium name="US DOE Joint Genome Institute"/>
            <person name="Brown P.J."/>
            <person name="Kysela D.T."/>
            <person name="Buechlein A."/>
            <person name="Hemmerich C."/>
            <person name="Brun Y.V."/>
        </authorList>
    </citation>
    <scope>NUCLEOTIDE SEQUENCE [LARGE SCALE GENOMIC DNA]</scope>
    <source>
        <strain evidence="3">ATCC 15264 / DSM 4735 / LMG 14903 / NBRC 16000 / CB 81</strain>
    </source>
</reference>
<dbReference type="InParanoid" id="D9QLV7"/>
<dbReference type="STRING" id="633149.Bresu_0726"/>
<evidence type="ECO:0000256" key="1">
    <source>
        <dbReference type="SAM" id="MobiDB-lite"/>
    </source>
</evidence>
<dbReference type="Proteomes" id="UP000002696">
    <property type="component" value="Chromosome"/>
</dbReference>
<dbReference type="KEGG" id="bsb:Bresu_0726"/>
<proteinExistence type="predicted"/>
<sequence length="38" mass="4077">MTASRTDTPEAPQPEDWAGEMGARWLAGIDQFVRGAAS</sequence>
<gene>
    <name evidence="2" type="ordered locus">Bresu_0726</name>
</gene>
<name>D9QLV7_BRESC</name>